<accession>A0A0G0VZA0</accession>
<feature type="region of interest" description="Disordered" evidence="1">
    <location>
        <begin position="39"/>
        <end position="58"/>
    </location>
</feature>
<sequence>MKNLVIILTVLVIILLGVAGYFIYQNQIVIKQLTKGASPSPAPATSQPQATTQASPTSTLSPLLTLATTQNAIKTNINAKNYQGLTAYMTDPVNVILQASECCGPKTPAEAIDQMSYINTGVPFDFDQENSTIKNLKAKNPQLADKFIGISKGSEYLVSFGINSENKISDILMSVSWKLFSY</sequence>
<gene>
    <name evidence="2" type="ORF">UU56_C0001G0024</name>
</gene>
<dbReference type="Proteomes" id="UP000034493">
    <property type="component" value="Unassembled WGS sequence"/>
</dbReference>
<evidence type="ECO:0000313" key="2">
    <source>
        <dbReference type="EMBL" id="KKS05057.1"/>
    </source>
</evidence>
<protein>
    <submittedName>
        <fullName evidence="2">Uncharacterized protein</fullName>
    </submittedName>
</protein>
<dbReference type="EMBL" id="LCBC01000001">
    <property type="protein sequence ID" value="KKS05057.1"/>
    <property type="molecule type" value="Genomic_DNA"/>
</dbReference>
<evidence type="ECO:0000256" key="1">
    <source>
        <dbReference type="SAM" id="MobiDB-lite"/>
    </source>
</evidence>
<organism evidence="2 3">
    <name type="scientific">Candidatus Curtissbacteria bacterium GW2011_GWA2_41_24</name>
    <dbReference type="NCBI Taxonomy" id="1618411"/>
    <lineage>
        <taxon>Bacteria</taxon>
        <taxon>Candidatus Curtissiibacteriota</taxon>
    </lineage>
</organism>
<comment type="caution">
    <text evidence="2">The sequence shown here is derived from an EMBL/GenBank/DDBJ whole genome shotgun (WGS) entry which is preliminary data.</text>
</comment>
<evidence type="ECO:0000313" key="3">
    <source>
        <dbReference type="Proteomes" id="UP000034493"/>
    </source>
</evidence>
<proteinExistence type="predicted"/>
<name>A0A0G0VZA0_9BACT</name>
<dbReference type="AlphaFoldDB" id="A0A0G0VZA0"/>
<reference evidence="2 3" key="1">
    <citation type="journal article" date="2015" name="Nature">
        <title>rRNA introns, odd ribosomes, and small enigmatic genomes across a large radiation of phyla.</title>
        <authorList>
            <person name="Brown C.T."/>
            <person name="Hug L.A."/>
            <person name="Thomas B.C."/>
            <person name="Sharon I."/>
            <person name="Castelle C.J."/>
            <person name="Singh A."/>
            <person name="Wilkins M.J."/>
            <person name="Williams K.H."/>
            <person name="Banfield J.F."/>
        </authorList>
    </citation>
    <scope>NUCLEOTIDE SEQUENCE [LARGE SCALE GENOMIC DNA]</scope>
</reference>